<keyword evidence="2" id="KW-1185">Reference proteome</keyword>
<protein>
    <submittedName>
        <fullName evidence="1">Uncharacterized protein</fullName>
    </submittedName>
</protein>
<dbReference type="Ensembl" id="ENSOSUT00000011182.1">
    <property type="protein sequence ID" value="ENSOSUP00000010805.1"/>
    <property type="gene ID" value="ENSOSUG00000007851.1"/>
</dbReference>
<proteinExistence type="predicted"/>
<dbReference type="Proteomes" id="UP000694552">
    <property type="component" value="Unplaced"/>
</dbReference>
<evidence type="ECO:0000313" key="1">
    <source>
        <dbReference type="Ensembl" id="ENSOSUP00000010805.1"/>
    </source>
</evidence>
<accession>A0A8C8ATX8</accession>
<name>A0A8C8ATX8_9STRI</name>
<reference evidence="1" key="2">
    <citation type="submission" date="2025-09" db="UniProtKB">
        <authorList>
            <consortium name="Ensembl"/>
        </authorList>
    </citation>
    <scope>IDENTIFICATION</scope>
</reference>
<evidence type="ECO:0000313" key="2">
    <source>
        <dbReference type="Proteomes" id="UP000694552"/>
    </source>
</evidence>
<reference evidence="1" key="1">
    <citation type="submission" date="2025-08" db="UniProtKB">
        <authorList>
            <consortium name="Ensembl"/>
        </authorList>
    </citation>
    <scope>IDENTIFICATION</scope>
</reference>
<organism evidence="1 2">
    <name type="scientific">Otus sunia</name>
    <name type="common">Oriental scops-owl</name>
    <dbReference type="NCBI Taxonomy" id="257818"/>
    <lineage>
        <taxon>Eukaryota</taxon>
        <taxon>Metazoa</taxon>
        <taxon>Chordata</taxon>
        <taxon>Craniata</taxon>
        <taxon>Vertebrata</taxon>
        <taxon>Euteleostomi</taxon>
        <taxon>Archelosauria</taxon>
        <taxon>Archosauria</taxon>
        <taxon>Dinosauria</taxon>
        <taxon>Saurischia</taxon>
        <taxon>Theropoda</taxon>
        <taxon>Coelurosauria</taxon>
        <taxon>Aves</taxon>
        <taxon>Neognathae</taxon>
        <taxon>Neoaves</taxon>
        <taxon>Telluraves</taxon>
        <taxon>Strigiformes</taxon>
        <taxon>Strigidae</taxon>
        <taxon>Otus</taxon>
    </lineage>
</organism>
<sequence>MHGKIPSGYSACTSHWPITPFVSCDQDLKYILSDIPEPKRSTTSFSKATEQTLAQSPEVCPGDRWYTGLLEQNTNFSRSLELLLQLSWKACLVLTTSATENCTVSSQTTSFHIIYAQYPAKTCLLHH</sequence>
<dbReference type="AlphaFoldDB" id="A0A8C8ATX8"/>